<dbReference type="Proteomes" id="UP000183920">
    <property type="component" value="Unassembled WGS sequence"/>
</dbReference>
<evidence type="ECO:0000313" key="2">
    <source>
        <dbReference type="Proteomes" id="UP000183920"/>
    </source>
</evidence>
<dbReference type="EMBL" id="CVRY01000005">
    <property type="protein sequence ID" value="CRL63328.1"/>
    <property type="molecule type" value="Genomic_DNA"/>
</dbReference>
<reference evidence="2" key="1">
    <citation type="submission" date="2015-06" db="EMBL/GenBank/DDBJ databases">
        <authorList>
            <person name="Urmite Genomes"/>
        </authorList>
    </citation>
    <scope>NUCLEOTIDE SEQUENCE [LARGE SCALE GENOMIC DNA]</scope>
    <source>
        <strain evidence="2">CSUR P1867</strain>
    </source>
</reference>
<protein>
    <submittedName>
        <fullName evidence="1">Rho-binding antiterminator</fullName>
    </submittedName>
</protein>
<dbReference type="InterPro" id="IPR009778">
    <property type="entry name" value="ROF"/>
</dbReference>
<dbReference type="NCBIfam" id="NF008636">
    <property type="entry name" value="PRK11625.1"/>
    <property type="match status" value="1"/>
</dbReference>
<evidence type="ECO:0000313" key="1">
    <source>
        <dbReference type="EMBL" id="CRL63328.1"/>
    </source>
</evidence>
<dbReference type="Gene3D" id="2.30.30.400">
    <property type="entry name" value="Rof-like"/>
    <property type="match status" value="1"/>
</dbReference>
<dbReference type="GeneID" id="83613238"/>
<accession>A0A0G4QBS2</accession>
<dbReference type="RefSeq" id="WP_072064250.1">
    <property type="nucleotide sequence ID" value="NZ_CAXOKJ010000017.1"/>
</dbReference>
<dbReference type="Pfam" id="PF07073">
    <property type="entry name" value="ROF"/>
    <property type="match status" value="1"/>
</dbReference>
<dbReference type="InterPro" id="IPR023534">
    <property type="entry name" value="Rof/RNase_P-like"/>
</dbReference>
<dbReference type="AlphaFoldDB" id="A0A0G4QBS2"/>
<organism evidence="1 2">
    <name type="scientific">Proteus penneri</name>
    <dbReference type="NCBI Taxonomy" id="102862"/>
    <lineage>
        <taxon>Bacteria</taxon>
        <taxon>Pseudomonadati</taxon>
        <taxon>Pseudomonadota</taxon>
        <taxon>Gammaproteobacteria</taxon>
        <taxon>Enterobacterales</taxon>
        <taxon>Morganellaceae</taxon>
        <taxon>Proteus</taxon>
    </lineage>
</organism>
<gene>
    <name evidence="1" type="ORF">BN1804_02430</name>
</gene>
<name>A0A0G4QBS2_9GAMM</name>
<dbReference type="SUPFAM" id="SSF101744">
    <property type="entry name" value="Rof/RNase P subunit-like"/>
    <property type="match status" value="1"/>
</dbReference>
<sequence length="86" mass="9692">MSTNTEYQPINCDDYEYLELACQRGLALHIELHDGELIEGIADDLFLSKKVEYLKVKTSEGSKDLRLDVIASFSNPELGTIIIKSE</sequence>
<dbReference type="InterPro" id="IPR038626">
    <property type="entry name" value="Rof-like_sf"/>
</dbReference>
<proteinExistence type="predicted"/>